<evidence type="ECO:0000256" key="6">
    <source>
        <dbReference type="ARBA" id="ARBA00022448"/>
    </source>
</evidence>
<gene>
    <name evidence="20" type="ORF">DGAL_LOCUS15594</name>
</gene>
<dbReference type="InterPro" id="IPR013083">
    <property type="entry name" value="Znf_RING/FYVE/PHD"/>
</dbReference>
<evidence type="ECO:0000256" key="10">
    <source>
        <dbReference type="ARBA" id="ARBA00022723"/>
    </source>
</evidence>
<keyword evidence="12" id="KW-0833">Ubl conjugation pathway</keyword>
<keyword evidence="9" id="KW-0812">Transmembrane</keyword>
<evidence type="ECO:0000256" key="5">
    <source>
        <dbReference type="ARBA" id="ARBA00012483"/>
    </source>
</evidence>
<keyword evidence="21" id="KW-1185">Reference proteome</keyword>
<comment type="catalytic activity">
    <reaction evidence="1">
        <text>S-ubiquitinyl-[E2 ubiquitin-conjugating enzyme]-L-cysteine + [acceptor protein]-L-lysine = [E2 ubiquitin-conjugating enzyme]-L-cysteine + N(6)-ubiquitinyl-[acceptor protein]-L-lysine.</text>
        <dbReference type="EC" id="2.3.2.27"/>
    </reaction>
</comment>
<comment type="subcellular location">
    <subcellularLocation>
        <location evidence="2">Peroxisome membrane</location>
        <topology evidence="2">Multi-pass membrane protein</topology>
    </subcellularLocation>
</comment>
<dbReference type="SMART" id="SM00184">
    <property type="entry name" value="RING"/>
    <property type="match status" value="1"/>
</dbReference>
<keyword evidence="17" id="KW-0576">Peroxisome</keyword>
<keyword evidence="7" id="KW-0962">Peroxisome biogenesis</keyword>
<evidence type="ECO:0000256" key="9">
    <source>
        <dbReference type="ARBA" id="ARBA00022692"/>
    </source>
</evidence>
<dbReference type="AlphaFoldDB" id="A0A8J2WMK6"/>
<proteinExistence type="inferred from homology"/>
<evidence type="ECO:0000313" key="21">
    <source>
        <dbReference type="Proteomes" id="UP000789390"/>
    </source>
</evidence>
<keyword evidence="14" id="KW-0653">Protein transport</keyword>
<dbReference type="GO" id="GO:0005778">
    <property type="term" value="C:peroxisomal membrane"/>
    <property type="evidence" value="ECO:0007669"/>
    <property type="project" value="UniProtKB-SubCell"/>
</dbReference>
<evidence type="ECO:0000256" key="8">
    <source>
        <dbReference type="ARBA" id="ARBA00022679"/>
    </source>
</evidence>
<evidence type="ECO:0000256" key="2">
    <source>
        <dbReference type="ARBA" id="ARBA00004585"/>
    </source>
</evidence>
<accession>A0A8J2WMK6</accession>
<evidence type="ECO:0000256" key="11">
    <source>
        <dbReference type="ARBA" id="ARBA00022771"/>
    </source>
</evidence>
<reference evidence="20" key="1">
    <citation type="submission" date="2021-11" db="EMBL/GenBank/DDBJ databases">
        <authorList>
            <person name="Schell T."/>
        </authorList>
    </citation>
    <scope>NUCLEOTIDE SEQUENCE</scope>
    <source>
        <strain evidence="20">M5</strain>
    </source>
</reference>
<dbReference type="GO" id="GO:0061630">
    <property type="term" value="F:ubiquitin protein ligase activity"/>
    <property type="evidence" value="ECO:0007669"/>
    <property type="project" value="UniProtKB-EC"/>
</dbReference>
<dbReference type="EC" id="2.3.2.27" evidence="5"/>
<name>A0A8J2WMK6_9CRUS</name>
<dbReference type="Gene3D" id="3.30.40.10">
    <property type="entry name" value="Zinc/RING finger domain, C3HC4 (zinc finger)"/>
    <property type="match status" value="1"/>
</dbReference>
<comment type="pathway">
    <text evidence="3">Protein modification; protein ubiquitination.</text>
</comment>
<evidence type="ECO:0000256" key="18">
    <source>
        <dbReference type="PROSITE-ProRule" id="PRU00175"/>
    </source>
</evidence>
<protein>
    <recommendedName>
        <fullName evidence="5">RING-type E3 ubiquitin transferase</fullName>
        <ecNumber evidence="5">2.3.2.27</ecNumber>
    </recommendedName>
</protein>
<evidence type="ECO:0000256" key="7">
    <source>
        <dbReference type="ARBA" id="ARBA00022593"/>
    </source>
</evidence>
<dbReference type="GO" id="GO:0008270">
    <property type="term" value="F:zinc ion binding"/>
    <property type="evidence" value="ECO:0007669"/>
    <property type="project" value="UniProtKB-KW"/>
</dbReference>
<keyword evidence="11 18" id="KW-0863">Zinc-finger</keyword>
<dbReference type="EMBL" id="CAKKLH010000319">
    <property type="protein sequence ID" value="CAH0111937.1"/>
    <property type="molecule type" value="Genomic_DNA"/>
</dbReference>
<keyword evidence="8" id="KW-0808">Transferase</keyword>
<evidence type="ECO:0000256" key="1">
    <source>
        <dbReference type="ARBA" id="ARBA00000900"/>
    </source>
</evidence>
<evidence type="ECO:0000256" key="14">
    <source>
        <dbReference type="ARBA" id="ARBA00022927"/>
    </source>
</evidence>
<comment type="caution">
    <text evidence="20">The sequence shown here is derived from an EMBL/GenBank/DDBJ whole genome shotgun (WGS) entry which is preliminary data.</text>
</comment>
<dbReference type="PROSITE" id="PS50089">
    <property type="entry name" value="ZF_RING_2"/>
    <property type="match status" value="1"/>
</dbReference>
<evidence type="ECO:0000256" key="16">
    <source>
        <dbReference type="ARBA" id="ARBA00023136"/>
    </source>
</evidence>
<evidence type="ECO:0000256" key="4">
    <source>
        <dbReference type="ARBA" id="ARBA00008704"/>
    </source>
</evidence>
<keyword evidence="10" id="KW-0479">Metal-binding</keyword>
<evidence type="ECO:0000256" key="3">
    <source>
        <dbReference type="ARBA" id="ARBA00004906"/>
    </source>
</evidence>
<dbReference type="PANTHER" id="PTHR23350:SF0">
    <property type="entry name" value="PEROXISOME BIOGENESIS FACTOR 10"/>
    <property type="match status" value="1"/>
</dbReference>
<dbReference type="InterPro" id="IPR017907">
    <property type="entry name" value="Znf_RING_CS"/>
</dbReference>
<evidence type="ECO:0000256" key="12">
    <source>
        <dbReference type="ARBA" id="ARBA00022786"/>
    </source>
</evidence>
<keyword evidence="15" id="KW-1133">Transmembrane helix</keyword>
<dbReference type="InterPro" id="IPR001841">
    <property type="entry name" value="Znf_RING"/>
</dbReference>
<evidence type="ECO:0000259" key="19">
    <source>
        <dbReference type="PROSITE" id="PS50089"/>
    </source>
</evidence>
<dbReference type="Pfam" id="PF13639">
    <property type="entry name" value="zf-RING_2"/>
    <property type="match status" value="1"/>
</dbReference>
<dbReference type="GO" id="GO:0016558">
    <property type="term" value="P:protein import into peroxisome matrix"/>
    <property type="evidence" value="ECO:0007669"/>
    <property type="project" value="InterPro"/>
</dbReference>
<evidence type="ECO:0000256" key="13">
    <source>
        <dbReference type="ARBA" id="ARBA00022833"/>
    </source>
</evidence>
<sequence>MSTHEESRSLSPSDVGKYDDGICAICLGPHINKSNPDCGHVFCFRCLVDWCQIKLECPTCKQPFQNFRHNIHIRPTCDQIYTPDPPAFVPDDERNTDIEDIHLTVINDNERDRQLWVLRTTARMIVLPMPQLSQVRLSSDPDFRLQFFAFLNREFNVNVINIIRRDRG</sequence>
<dbReference type="OrthoDB" id="6364114at2759"/>
<keyword evidence="13" id="KW-0862">Zinc</keyword>
<evidence type="ECO:0000256" key="15">
    <source>
        <dbReference type="ARBA" id="ARBA00022989"/>
    </source>
</evidence>
<comment type="similarity">
    <text evidence="4">Belongs to the pex2/pex10/pex12 family.</text>
</comment>
<dbReference type="PROSITE" id="PS00518">
    <property type="entry name" value="ZF_RING_1"/>
    <property type="match status" value="1"/>
</dbReference>
<dbReference type="SUPFAM" id="SSF57850">
    <property type="entry name" value="RING/U-box"/>
    <property type="match status" value="1"/>
</dbReference>
<dbReference type="PANTHER" id="PTHR23350">
    <property type="entry name" value="PEROXISOME ASSEMBLY PROTEIN 10"/>
    <property type="match status" value="1"/>
</dbReference>
<evidence type="ECO:0000313" key="20">
    <source>
        <dbReference type="EMBL" id="CAH0111937.1"/>
    </source>
</evidence>
<dbReference type="Proteomes" id="UP000789390">
    <property type="component" value="Unassembled WGS sequence"/>
</dbReference>
<feature type="domain" description="RING-type" evidence="19">
    <location>
        <begin position="23"/>
        <end position="61"/>
    </location>
</feature>
<keyword evidence="6" id="KW-0813">Transport</keyword>
<evidence type="ECO:0000256" key="17">
    <source>
        <dbReference type="ARBA" id="ARBA00023140"/>
    </source>
</evidence>
<organism evidence="20 21">
    <name type="scientific">Daphnia galeata</name>
    <dbReference type="NCBI Taxonomy" id="27404"/>
    <lineage>
        <taxon>Eukaryota</taxon>
        <taxon>Metazoa</taxon>
        <taxon>Ecdysozoa</taxon>
        <taxon>Arthropoda</taxon>
        <taxon>Crustacea</taxon>
        <taxon>Branchiopoda</taxon>
        <taxon>Diplostraca</taxon>
        <taxon>Cladocera</taxon>
        <taxon>Anomopoda</taxon>
        <taxon>Daphniidae</taxon>
        <taxon>Daphnia</taxon>
    </lineage>
</organism>
<dbReference type="InterPro" id="IPR025654">
    <property type="entry name" value="PEX2/10"/>
</dbReference>
<keyword evidence="16" id="KW-0472">Membrane</keyword>